<keyword evidence="3 4" id="KW-0808">Transferase</keyword>
<protein>
    <submittedName>
        <fullName evidence="4">Tetrahydromethanopterin S-methyltransferase subunit H</fullName>
        <ecNumber evidence="4">2.1.1.86</ecNumber>
    </submittedName>
</protein>
<dbReference type="Pfam" id="PF02007">
    <property type="entry name" value="MtrH"/>
    <property type="match status" value="1"/>
</dbReference>
<accession>A0A811TEA7</accession>
<sequence length="306" mass="33023">MYKYAREQKILEIGNVKVGGQIGENPTVLIPTIFYDGHNIVDDKNNTFDAAKAEALMNEVESVCDETGNPCIFQSVGVTPEIMPKCLDFVAEHTDRPFIIDSAEIKARYVGLKHTTEVGYGDRVMYNAINMMIEEEEIKALKEAEVEAAVILGFNMQDPSVHARIALLENGGGFVDKGLLPIAKECGFKKVLYDPGVQPVGNGAGASFRLLSVAKAKFGLPTGLGAHNVPSSWAWLKKYPSMIVRHIAGISANSIGVTMGANSLFIGPIEDAKYAAPTVAMADIIAADSVKDFGIEQPEDHPIKLA</sequence>
<dbReference type="PIRSF" id="PIRSF004960">
    <property type="entry name" value="MtrH_MtxH"/>
    <property type="match status" value="1"/>
</dbReference>
<name>A0A811TEA7_9EURY</name>
<evidence type="ECO:0000256" key="1">
    <source>
        <dbReference type="ARBA" id="ARBA00006230"/>
    </source>
</evidence>
<dbReference type="Gene3D" id="3.20.20.20">
    <property type="entry name" value="Dihydropteroate synthase-like"/>
    <property type="match status" value="1"/>
</dbReference>
<dbReference type="NCBIfam" id="TIGR01114">
    <property type="entry name" value="mtrH"/>
    <property type="match status" value="1"/>
</dbReference>
<keyword evidence="2 4" id="KW-0489">Methyltransferase</keyword>
<dbReference type="GO" id="GO:0032259">
    <property type="term" value="P:methylation"/>
    <property type="evidence" value="ECO:0007669"/>
    <property type="project" value="UniProtKB-KW"/>
</dbReference>
<proteinExistence type="inferred from homology"/>
<dbReference type="EC" id="2.1.1.86" evidence="4"/>
<evidence type="ECO:0000313" key="5">
    <source>
        <dbReference type="Proteomes" id="UP000634805"/>
    </source>
</evidence>
<dbReference type="Proteomes" id="UP000634805">
    <property type="component" value="Unassembled WGS sequence"/>
</dbReference>
<dbReference type="InterPro" id="IPR028342">
    <property type="entry name" value="MtrH"/>
</dbReference>
<evidence type="ECO:0000256" key="3">
    <source>
        <dbReference type="ARBA" id="ARBA00022679"/>
    </source>
</evidence>
<reference evidence="4" key="1">
    <citation type="submission" date="2020-10" db="EMBL/GenBank/DDBJ databases">
        <authorList>
            <person name="Hahn C.J."/>
            <person name="Laso-Perez R."/>
            <person name="Vulcano F."/>
            <person name="Vaziourakis K.-M."/>
            <person name="Stokke R."/>
            <person name="Steen I.H."/>
            <person name="Teske A."/>
            <person name="Boetius A."/>
            <person name="Liebeke M."/>
            <person name="Amann R."/>
            <person name="Knittel K."/>
        </authorList>
    </citation>
    <scope>NUCLEOTIDE SEQUENCE</scope>
    <source>
        <strain evidence="4">Gfbio:e3339647-f889-4370-9287-4fb5cb688e4c:AG392D22_GoMArc1</strain>
    </source>
</reference>
<dbReference type="AlphaFoldDB" id="A0A811TEA7"/>
<dbReference type="GO" id="GO:0008168">
    <property type="term" value="F:methyltransferase activity"/>
    <property type="evidence" value="ECO:0007669"/>
    <property type="project" value="UniProtKB-KW"/>
</dbReference>
<gene>
    <name evidence="4" type="primary">mtrH</name>
    <name evidence="4" type="ORF">EMLJLAPB_00682</name>
</gene>
<dbReference type="EMBL" id="CAJHIS010000017">
    <property type="protein sequence ID" value="CAD6494012.1"/>
    <property type="molecule type" value="Genomic_DNA"/>
</dbReference>
<dbReference type="SUPFAM" id="SSF51717">
    <property type="entry name" value="Dihydropteroate synthetase-like"/>
    <property type="match status" value="1"/>
</dbReference>
<comment type="similarity">
    <text evidence="1">Belongs to the MtrH family.</text>
</comment>
<organism evidence="4 5">
    <name type="scientific">Candidatus Argoarchaeum ethanivorans</name>
    <dbReference type="NCBI Taxonomy" id="2608793"/>
    <lineage>
        <taxon>Archaea</taxon>
        <taxon>Methanobacteriati</taxon>
        <taxon>Methanobacteriota</taxon>
        <taxon>Stenosarchaea group</taxon>
        <taxon>Methanomicrobia</taxon>
        <taxon>Methanosarcinales</taxon>
        <taxon>Methanosarcinales incertae sedis</taxon>
        <taxon>GOM Arc I cluster</taxon>
        <taxon>Candidatus Argoarchaeum</taxon>
    </lineage>
</organism>
<dbReference type="InterPro" id="IPR011005">
    <property type="entry name" value="Dihydropteroate_synth-like_sf"/>
</dbReference>
<evidence type="ECO:0000256" key="2">
    <source>
        <dbReference type="ARBA" id="ARBA00022603"/>
    </source>
</evidence>
<dbReference type="GO" id="GO:0006730">
    <property type="term" value="P:one-carbon metabolic process"/>
    <property type="evidence" value="ECO:0007669"/>
    <property type="project" value="InterPro"/>
</dbReference>
<comment type="caution">
    <text evidence="4">The sequence shown here is derived from an EMBL/GenBank/DDBJ whole genome shotgun (WGS) entry which is preliminary data.</text>
</comment>
<dbReference type="InterPro" id="IPR023467">
    <property type="entry name" value="MeTrfase_MtrH/MtxH"/>
</dbReference>
<evidence type="ECO:0000313" key="4">
    <source>
        <dbReference type="EMBL" id="CAD6494012.1"/>
    </source>
</evidence>